<sequence length="462" mass="49806">MALEEILERKRADVGERKARRTLESFVDALEPSDRSLEAALRAPRAGFICECKRSSPSQGQIREDFVPVDIARSYAPFADAISVLTDEPYFGGRFEYLREVREAADVPVLCKDFVVDPYQVYEARGHGADAILLMLSVLDDEAYGRCFEVARRLGMDVLTEVHDAAELDRALAHPCAPPIIGINNRNLKTLDVDLGVTERLAPKVPADRVIVCESGVKSHRDTLRLRGHCDAFLVGTALMGAPDLDRAVRELVFGEVKVCGLTRPEDAKAAFDAGASLGGLIFAEESPRCVTEAQAREVREVGGLGFVGVFVNAEVDEVAGKAAALGLAAVQLHGDEDDAYVDELRQKLPGATAIWQVGRVANVLPDVMSAKADRVLLDTFAAGKRGGTGERFDWSLLAGLEGLEERVVLSGGLGPDNAGKADRVGARALDVNSGVEQAPGIKDSGRLEQFFAALRGRGRRT</sequence>
<dbReference type="InterPro" id="IPR011060">
    <property type="entry name" value="RibuloseP-bd_barrel"/>
</dbReference>
<dbReference type="CDD" id="cd00405">
    <property type="entry name" value="PRAI"/>
    <property type="match status" value="1"/>
</dbReference>
<keyword evidence="20" id="KW-1185">Reference proteome</keyword>
<proteinExistence type="inferred from homology"/>
<evidence type="ECO:0000256" key="6">
    <source>
        <dbReference type="ARBA" id="ARBA00009847"/>
    </source>
</evidence>
<comment type="similarity">
    <text evidence="5">In the N-terminal section; belongs to the TrpC family.</text>
</comment>
<organism evidence="19 20">
    <name type="scientific">Persicimonas caeni</name>
    <dbReference type="NCBI Taxonomy" id="2292766"/>
    <lineage>
        <taxon>Bacteria</taxon>
        <taxon>Deltaproteobacteria</taxon>
        <taxon>Bradymonadales</taxon>
        <taxon>Bradymonadaceae</taxon>
        <taxon>Persicimonas</taxon>
    </lineage>
</organism>
<keyword evidence="10 15" id="KW-0057">Aromatic amino acid biosynthesis</keyword>
<evidence type="ECO:0000313" key="20">
    <source>
        <dbReference type="Proteomes" id="UP000315995"/>
    </source>
</evidence>
<keyword evidence="7 15" id="KW-0028">Amino-acid biosynthesis</keyword>
<evidence type="ECO:0000256" key="12">
    <source>
        <dbReference type="ARBA" id="ARBA00023239"/>
    </source>
</evidence>
<dbReference type="GO" id="GO:0000162">
    <property type="term" value="P:L-tryptophan biosynthetic process"/>
    <property type="evidence" value="ECO:0007669"/>
    <property type="project" value="UniProtKB-UniRule"/>
</dbReference>
<feature type="domain" description="Indole-3-glycerol phosphate synthase" evidence="17">
    <location>
        <begin position="3"/>
        <end position="252"/>
    </location>
</feature>
<evidence type="ECO:0000313" key="19">
    <source>
        <dbReference type="EMBL" id="QDG54248.1"/>
    </source>
</evidence>
<dbReference type="NCBIfam" id="NF006945">
    <property type="entry name" value="PRK09427.1"/>
    <property type="match status" value="1"/>
</dbReference>
<keyword evidence="9 15" id="KW-0822">Tryptophan biosynthesis</keyword>
<comment type="similarity">
    <text evidence="15">Belongs to the TrpC family.</text>
</comment>
<evidence type="ECO:0000256" key="15">
    <source>
        <dbReference type="HAMAP-Rule" id="MF_00134"/>
    </source>
</evidence>
<dbReference type="AlphaFoldDB" id="A0A4Y6Q0Z0"/>
<keyword evidence="12 15" id="KW-0456">Lyase</keyword>
<name>A0A4Y6Q0Z0_PERCE</name>
<comment type="pathway">
    <text evidence="4 15">Amino-acid biosynthesis; L-tryptophan biosynthesis; L-tryptophan from chorismate: step 4/5.</text>
</comment>
<dbReference type="EMBL" id="CP041186">
    <property type="protein sequence ID" value="QDG54248.1"/>
    <property type="molecule type" value="Genomic_DNA"/>
</dbReference>
<dbReference type="OrthoDB" id="9804217at2"/>
<dbReference type="SUPFAM" id="SSF51366">
    <property type="entry name" value="Ribulose-phoshate binding barrel"/>
    <property type="match status" value="2"/>
</dbReference>
<comment type="function">
    <text evidence="14">Bifunctional enzyme that catalyzes two sequential steps of tryptophan biosynthetic pathway. The first reaction is catalyzed by the isomerase, coded by the TrpF domain; the second reaction is catalyzed by the synthase, coded by the TrpC domain.</text>
</comment>
<dbReference type="InterPro" id="IPR001468">
    <property type="entry name" value="Indole-3-GlycerolPSynthase_CS"/>
</dbReference>
<dbReference type="HAMAP" id="MF_00135">
    <property type="entry name" value="PRAI"/>
    <property type="match status" value="1"/>
</dbReference>
<comment type="catalytic activity">
    <reaction evidence="2 15">
        <text>1-(2-carboxyphenylamino)-1-deoxy-D-ribulose 5-phosphate + H(+) = (1S,2R)-1-C-(indol-3-yl)glycerol 3-phosphate + CO2 + H2O</text>
        <dbReference type="Rhea" id="RHEA:23476"/>
        <dbReference type="ChEBI" id="CHEBI:15377"/>
        <dbReference type="ChEBI" id="CHEBI:15378"/>
        <dbReference type="ChEBI" id="CHEBI:16526"/>
        <dbReference type="ChEBI" id="CHEBI:58613"/>
        <dbReference type="ChEBI" id="CHEBI:58866"/>
        <dbReference type="EC" id="4.1.1.48"/>
    </reaction>
</comment>
<dbReference type="CDD" id="cd00331">
    <property type="entry name" value="IGPS"/>
    <property type="match status" value="1"/>
</dbReference>
<dbReference type="GO" id="GO:0004640">
    <property type="term" value="F:phosphoribosylanthranilate isomerase activity"/>
    <property type="evidence" value="ECO:0007669"/>
    <property type="project" value="UniProtKB-UniRule"/>
</dbReference>
<accession>A0A5B8YIJ5</accession>
<dbReference type="Pfam" id="PF00697">
    <property type="entry name" value="PRAI"/>
    <property type="match status" value="1"/>
</dbReference>
<dbReference type="NCBIfam" id="NF001377">
    <property type="entry name" value="PRK00278.2-4"/>
    <property type="match status" value="1"/>
</dbReference>
<evidence type="ECO:0000256" key="10">
    <source>
        <dbReference type="ARBA" id="ARBA00023141"/>
    </source>
</evidence>
<evidence type="ECO:0000256" key="9">
    <source>
        <dbReference type="ARBA" id="ARBA00022822"/>
    </source>
</evidence>
<dbReference type="InterPro" id="IPR045186">
    <property type="entry name" value="Indole-3-glycerol_P_synth"/>
</dbReference>
<evidence type="ECO:0000256" key="2">
    <source>
        <dbReference type="ARBA" id="ARBA00001633"/>
    </source>
</evidence>
<evidence type="ECO:0000256" key="3">
    <source>
        <dbReference type="ARBA" id="ARBA00004664"/>
    </source>
</evidence>
<dbReference type="Pfam" id="PF00218">
    <property type="entry name" value="IGPS"/>
    <property type="match status" value="1"/>
</dbReference>
<feature type="domain" description="N-(5'phosphoribosyl) anthranilate isomerase (PRAI)" evidence="18">
    <location>
        <begin position="257"/>
        <end position="452"/>
    </location>
</feature>
<dbReference type="PANTHER" id="PTHR22854:SF2">
    <property type="entry name" value="INDOLE-3-GLYCEROL-PHOSPHATE SYNTHASE"/>
    <property type="match status" value="1"/>
</dbReference>
<evidence type="ECO:0000259" key="17">
    <source>
        <dbReference type="Pfam" id="PF00218"/>
    </source>
</evidence>
<evidence type="ECO:0000256" key="16">
    <source>
        <dbReference type="HAMAP-Rule" id="MF_00135"/>
    </source>
</evidence>
<keyword evidence="11 16" id="KW-0413">Isomerase</keyword>
<evidence type="ECO:0000256" key="14">
    <source>
        <dbReference type="ARBA" id="ARBA00025592"/>
    </source>
</evidence>
<dbReference type="EC" id="5.3.1.24" evidence="16"/>
<gene>
    <name evidence="19" type="primary">trpCF</name>
    <name evidence="15" type="synonym">trpC</name>
    <name evidence="16" type="synonym">trpF</name>
    <name evidence="19" type="ORF">FIV42_26940</name>
</gene>
<dbReference type="InterPro" id="IPR013798">
    <property type="entry name" value="Indole-3-glycerol_P_synth_dom"/>
</dbReference>
<dbReference type="PROSITE" id="PS00614">
    <property type="entry name" value="IGPS"/>
    <property type="match status" value="1"/>
</dbReference>
<evidence type="ECO:0000256" key="13">
    <source>
        <dbReference type="ARBA" id="ARBA00023268"/>
    </source>
</evidence>
<reference evidence="19 20" key="1">
    <citation type="submission" date="2019-06" db="EMBL/GenBank/DDBJ databases">
        <title>Persicimonas caeni gen. nov., sp. nov., a predatory bacterium isolated from solar saltern.</title>
        <authorList>
            <person name="Wang S."/>
        </authorList>
    </citation>
    <scope>NUCLEOTIDE SEQUENCE [LARGE SCALE GENOMIC DNA]</scope>
    <source>
        <strain evidence="19 20">YN101</strain>
    </source>
</reference>
<dbReference type="InterPro" id="IPR001240">
    <property type="entry name" value="PRAI_dom"/>
</dbReference>
<evidence type="ECO:0000259" key="18">
    <source>
        <dbReference type="Pfam" id="PF00697"/>
    </source>
</evidence>
<dbReference type="EC" id="4.1.1.48" evidence="15"/>
<evidence type="ECO:0000256" key="7">
    <source>
        <dbReference type="ARBA" id="ARBA00022605"/>
    </source>
</evidence>
<keyword evidence="13" id="KW-0511">Multifunctional enzyme</keyword>
<dbReference type="Gene3D" id="3.20.20.70">
    <property type="entry name" value="Aldolase class I"/>
    <property type="match status" value="2"/>
</dbReference>
<comment type="catalytic activity">
    <reaction evidence="1 16">
        <text>N-(5-phospho-beta-D-ribosyl)anthranilate = 1-(2-carboxyphenylamino)-1-deoxy-D-ribulose 5-phosphate</text>
        <dbReference type="Rhea" id="RHEA:21540"/>
        <dbReference type="ChEBI" id="CHEBI:18277"/>
        <dbReference type="ChEBI" id="CHEBI:58613"/>
        <dbReference type="EC" id="5.3.1.24"/>
    </reaction>
</comment>
<dbReference type="FunFam" id="3.20.20.70:FF:000024">
    <property type="entry name" value="Indole-3-glycerol phosphate synthase"/>
    <property type="match status" value="1"/>
</dbReference>
<protein>
    <recommendedName>
        <fullName evidence="15 16">Multifunctional fusion protein</fullName>
    </recommendedName>
    <domain>
        <recommendedName>
            <fullName evidence="15">Indole-3-glycerol phosphate synthase</fullName>
            <shortName evidence="15">IGPS</shortName>
            <ecNumber evidence="15">4.1.1.48</ecNumber>
        </recommendedName>
    </domain>
    <domain>
        <recommendedName>
            <fullName evidence="16">N-(5'-phosphoribosyl)anthranilate isomerase</fullName>
            <shortName evidence="16">PRAI</shortName>
            <ecNumber evidence="16">5.3.1.24</ecNumber>
        </recommendedName>
    </domain>
</protein>
<evidence type="ECO:0000256" key="1">
    <source>
        <dbReference type="ARBA" id="ARBA00001164"/>
    </source>
</evidence>
<dbReference type="Proteomes" id="UP000315995">
    <property type="component" value="Chromosome"/>
</dbReference>
<dbReference type="InterPro" id="IPR013785">
    <property type="entry name" value="Aldolase_TIM"/>
</dbReference>
<dbReference type="RefSeq" id="WP_141200692.1">
    <property type="nucleotide sequence ID" value="NZ_CP041186.1"/>
</dbReference>
<accession>A0A4Y6Q0Z0</accession>
<comment type="similarity">
    <text evidence="6">In the C-terminal section; belongs to the TrpF family.</text>
</comment>
<evidence type="ECO:0000256" key="8">
    <source>
        <dbReference type="ARBA" id="ARBA00022793"/>
    </source>
</evidence>
<dbReference type="UniPathway" id="UPA00035">
    <property type="reaction ID" value="UER00042"/>
</dbReference>
<dbReference type="HAMAP" id="MF_00134_B">
    <property type="entry name" value="IGPS_B"/>
    <property type="match status" value="1"/>
</dbReference>
<evidence type="ECO:0000256" key="5">
    <source>
        <dbReference type="ARBA" id="ARBA00007902"/>
    </source>
</evidence>
<dbReference type="PANTHER" id="PTHR22854">
    <property type="entry name" value="TRYPTOPHAN BIOSYNTHESIS PROTEIN"/>
    <property type="match status" value="1"/>
</dbReference>
<evidence type="ECO:0000256" key="11">
    <source>
        <dbReference type="ARBA" id="ARBA00023235"/>
    </source>
</evidence>
<dbReference type="GO" id="GO:0004425">
    <property type="term" value="F:indole-3-glycerol-phosphate synthase activity"/>
    <property type="evidence" value="ECO:0007669"/>
    <property type="project" value="UniProtKB-UniRule"/>
</dbReference>
<keyword evidence="8 15" id="KW-0210">Decarboxylase</keyword>
<evidence type="ECO:0000256" key="4">
    <source>
        <dbReference type="ARBA" id="ARBA00004696"/>
    </source>
</evidence>
<comment type="similarity">
    <text evidence="16">Belongs to the TrpF family.</text>
</comment>
<comment type="pathway">
    <text evidence="3 16">Amino-acid biosynthesis; L-tryptophan biosynthesis; L-tryptophan from chorismate: step 3/5.</text>
</comment>